<feature type="region of interest" description="Disordered" evidence="1">
    <location>
        <begin position="1391"/>
        <end position="1426"/>
    </location>
</feature>
<keyword evidence="2" id="KW-0472">Membrane</keyword>
<dbReference type="Proteomes" id="UP000719412">
    <property type="component" value="Unassembled WGS sequence"/>
</dbReference>
<feature type="region of interest" description="Disordered" evidence="1">
    <location>
        <begin position="1154"/>
        <end position="1173"/>
    </location>
</feature>
<feature type="compositionally biased region" description="Basic and acidic residues" evidence="1">
    <location>
        <begin position="54"/>
        <end position="68"/>
    </location>
</feature>
<accession>A0A8J6LBX1</accession>
<evidence type="ECO:0000259" key="3">
    <source>
        <dbReference type="PROSITE" id="PS50879"/>
    </source>
</evidence>
<gene>
    <name evidence="4" type="ORF">GEV33_007849</name>
</gene>
<dbReference type="GO" id="GO:0003676">
    <property type="term" value="F:nucleic acid binding"/>
    <property type="evidence" value="ECO:0007669"/>
    <property type="project" value="InterPro"/>
</dbReference>
<keyword evidence="2" id="KW-0812">Transmembrane</keyword>
<feature type="compositionally biased region" description="Basic and acidic residues" evidence="1">
    <location>
        <begin position="1155"/>
        <end position="1166"/>
    </location>
</feature>
<sequence>MNSLKATMGNQHKHKARVLQWKARSTVANKSNLLNYLKVETYLQDKLLWLHSEGSRSRRERRRGDSKVHSKIKKPPPVALEDPLGSDHLPILIEYSENHHLNVRKTYLFWNETKADWSRYQSEIKRHLDLKERRTDKAEHILELITKAANVAMLRKKIKRAQRDLAFKKYKANMTPDNFSKYKNKDAWCKRAFKQMARDGWKAYVSSLDKNKPIGEIWAMAKRFTPTAGQQKSQLTPIMLEDILNKVAPPAVHRDSTAATTRTRVGPHLDRLFGPTELNRALKTTANSSPRYDRINYSMLDHLSPTAKCYMLEIFKDCWLHNIISEALKTLVICLFCKPNKNPNMAESCRLILLLSCLVKTFERMIKRRLEHHLEEHQLLPKTQLGVRKGKGTNEVLSHLIIDAQMAAVARRSWGGAQEVCVLLNTAYIRSILDYACVWYGAANVCVFNQLATVQHKALRQALGVMKSTPNMITYAESGEKPLPLRREFLAKKILFKWQCTGEKNLSCKATNLAVIALTSKYWNAKKLPPLVKVDMHDPPTLHGDCEFPTAHPFHKKYDDLITLLSVFSPKYSDCPTHNTRVLLEMFDSLPSNTIRIYTDGLKMKEGAETMAIYKALIWGNDPGGNALILSVSQSVLNGLQQDPHQMRNYLLLDIVELVKRLGSRGMTVAFAWVKEHAKIQGNEQVDTFAKAALEWLYQISAEGEIKVMSNYYTGEWVIMYLTINFNLEEEEELDLLRKIAMILIANSGMISADAKSKISYEDIKNRKRISPFLRDLDLVMAEVQVPQGELRRRRQSADTDSGLGSAIPEESSLQQALVDSTTIPHQHPPHSKSPLPPSLRIVAPTSHHRFHHDTTLAPPHSGVNISLWPARAPDLNPIEHVWEMIGRRLTTLHRPPQTPAELQHKIAWDQVPQEDIEHLISPMVLMWCGGVDEGWLERRFFRNSRPKSGLRICGFADLRICGPTAYKREGILFDTGVKLDSEPKLTRCRQILEEIHTLFTRILDEAILRIAATKLAHLKGRLGRLTAEQVVQIEAKGRLCADLDRAIAGFKWRAKFFNETPSVFPGIASTLRVEPVYGDWKGDMSVFDFLVEVDERCASHDLPKDDLLRHAKMWFRGEALVWYRMIESRVSNWTDLCEFLLIAGRLPAETVTFHGKDGRNPEKHPAVLPRPAVGQRDSFTGRSVMSLSQRSAAPRRYGWVRTRSEKTTTASKDTTPSPKDPFCHRCKRTGHEICDCLSRRDIKCWDAIWDLFVGLAGWLKLRALDFEMHPTEVEYCTLASASETACIGAVNVPVTLEGRVGILETEMGIVSNLRQLTWEFADPSIDAGNRPQVGNIITKDDLSADQRSRLKKCVERYFDGTKDQPLGRTDLVSHRILLLEDAKPLRGEKRVWRRRGSKEGEAGRRVQEIQTQTPRSGFGDPDGRYAENRTPECGVRFHARISSTTVGPRKSPRNVQVSRDVDRPVTMKDHKDLLVELQQKKKLNDHQKIKLKDSYSIDKDKGKEVGIEIVIGICLFSLGREFWDTVYNYIINLFYFRIVLLNSLIFLALW</sequence>
<dbReference type="InterPro" id="IPR002156">
    <property type="entry name" value="RNaseH_domain"/>
</dbReference>
<dbReference type="EMBL" id="JABDTM020023738">
    <property type="protein sequence ID" value="KAH0814942.1"/>
    <property type="molecule type" value="Genomic_DNA"/>
</dbReference>
<dbReference type="GO" id="GO:0004523">
    <property type="term" value="F:RNA-DNA hybrid ribonuclease activity"/>
    <property type="evidence" value="ECO:0007669"/>
    <property type="project" value="InterPro"/>
</dbReference>
<organism evidence="4 5">
    <name type="scientific">Tenebrio molitor</name>
    <name type="common">Yellow mealworm beetle</name>
    <dbReference type="NCBI Taxonomy" id="7067"/>
    <lineage>
        <taxon>Eukaryota</taxon>
        <taxon>Metazoa</taxon>
        <taxon>Ecdysozoa</taxon>
        <taxon>Arthropoda</taxon>
        <taxon>Hexapoda</taxon>
        <taxon>Insecta</taxon>
        <taxon>Pterygota</taxon>
        <taxon>Neoptera</taxon>
        <taxon>Endopterygota</taxon>
        <taxon>Coleoptera</taxon>
        <taxon>Polyphaga</taxon>
        <taxon>Cucujiformia</taxon>
        <taxon>Tenebrionidae</taxon>
        <taxon>Tenebrio</taxon>
    </lineage>
</organism>
<dbReference type="PANTHER" id="PTHR36688:SF2">
    <property type="entry name" value="ENDONUCLEASE_EXONUCLEASE_PHOSPHATASE DOMAIN-CONTAINING PROTEIN"/>
    <property type="match status" value="1"/>
</dbReference>
<evidence type="ECO:0000313" key="4">
    <source>
        <dbReference type="EMBL" id="KAH0814942.1"/>
    </source>
</evidence>
<comment type="caution">
    <text evidence="4">The sequence shown here is derived from an EMBL/GenBank/DDBJ whole genome shotgun (WGS) entry which is preliminary data.</text>
</comment>
<evidence type="ECO:0000256" key="2">
    <source>
        <dbReference type="SAM" id="Phobius"/>
    </source>
</evidence>
<feature type="domain" description="RNase H type-1" evidence="3">
    <location>
        <begin position="591"/>
        <end position="695"/>
    </location>
</feature>
<dbReference type="InterPro" id="IPR052560">
    <property type="entry name" value="RdDP_mobile_element"/>
</dbReference>
<dbReference type="Gene3D" id="3.30.420.10">
    <property type="entry name" value="Ribonuclease H-like superfamily/Ribonuclease H"/>
    <property type="match status" value="2"/>
</dbReference>
<evidence type="ECO:0000313" key="5">
    <source>
        <dbReference type="Proteomes" id="UP000719412"/>
    </source>
</evidence>
<reference evidence="4" key="1">
    <citation type="journal article" date="2020" name="J Insects Food Feed">
        <title>The yellow mealworm (Tenebrio molitor) genome: a resource for the emerging insects as food and feed industry.</title>
        <authorList>
            <person name="Eriksson T."/>
            <person name="Andere A."/>
            <person name="Kelstrup H."/>
            <person name="Emery V."/>
            <person name="Picard C."/>
        </authorList>
    </citation>
    <scope>NUCLEOTIDE SEQUENCE</scope>
    <source>
        <strain evidence="4">Stoneville</strain>
        <tissue evidence="4">Whole head</tissue>
    </source>
</reference>
<dbReference type="InterPro" id="IPR036397">
    <property type="entry name" value="RNaseH_sf"/>
</dbReference>
<reference evidence="4" key="2">
    <citation type="submission" date="2021-08" db="EMBL/GenBank/DDBJ databases">
        <authorList>
            <person name="Eriksson T."/>
        </authorList>
    </citation>
    <scope>NUCLEOTIDE SEQUENCE</scope>
    <source>
        <strain evidence="4">Stoneville</strain>
        <tissue evidence="4">Whole head</tissue>
    </source>
</reference>
<feature type="region of interest" description="Disordered" evidence="1">
    <location>
        <begin position="54"/>
        <end position="81"/>
    </location>
</feature>
<dbReference type="PROSITE" id="PS50879">
    <property type="entry name" value="RNASE_H_1"/>
    <property type="match status" value="1"/>
</dbReference>
<name>A0A8J6LBX1_TENMO</name>
<feature type="compositionally biased region" description="Basic and acidic residues" evidence="1">
    <location>
        <begin position="1398"/>
        <end position="1408"/>
    </location>
</feature>
<dbReference type="SUPFAM" id="SSF53098">
    <property type="entry name" value="Ribonuclease H-like"/>
    <property type="match status" value="1"/>
</dbReference>
<proteinExistence type="predicted"/>
<keyword evidence="2" id="KW-1133">Transmembrane helix</keyword>
<dbReference type="PANTHER" id="PTHR36688">
    <property type="entry name" value="ENDO/EXONUCLEASE/PHOSPHATASE DOMAIN-CONTAINING PROTEIN"/>
    <property type="match status" value="1"/>
</dbReference>
<feature type="transmembrane region" description="Helical" evidence="2">
    <location>
        <begin position="1527"/>
        <end position="1550"/>
    </location>
</feature>
<dbReference type="InterPro" id="IPR012337">
    <property type="entry name" value="RNaseH-like_sf"/>
</dbReference>
<keyword evidence="5" id="KW-1185">Reference proteome</keyword>
<protein>
    <recommendedName>
        <fullName evidence="3">RNase H type-1 domain-containing protein</fullName>
    </recommendedName>
</protein>
<evidence type="ECO:0000256" key="1">
    <source>
        <dbReference type="SAM" id="MobiDB-lite"/>
    </source>
</evidence>
<feature type="region of interest" description="Disordered" evidence="1">
    <location>
        <begin position="788"/>
        <end position="817"/>
    </location>
</feature>